<proteinExistence type="predicted"/>
<dbReference type="HOGENOM" id="CLU_103145_1_1_2"/>
<dbReference type="InterPro" id="IPR027417">
    <property type="entry name" value="P-loop_NTPase"/>
</dbReference>
<accession>D9PZY1</accession>
<dbReference type="Proteomes" id="UP000000346">
    <property type="component" value="Chromosome"/>
</dbReference>
<dbReference type="GeneID" id="9498432"/>
<protein>
    <recommendedName>
        <fullName evidence="4">AAA+ ATPase domain-containing protein</fullName>
    </recommendedName>
</protein>
<evidence type="ECO:0000256" key="3">
    <source>
        <dbReference type="ARBA" id="ARBA00022840"/>
    </source>
</evidence>
<dbReference type="PANTHER" id="PTHR43146:SF1">
    <property type="entry name" value="CANCER-RELATED NUCLEOSIDE-TRIPHOSPHATASE"/>
    <property type="match status" value="1"/>
</dbReference>
<evidence type="ECO:0000313" key="6">
    <source>
        <dbReference type="Proteomes" id="UP000000346"/>
    </source>
</evidence>
<reference evidence="5 6" key="1">
    <citation type="journal article" date="2010" name="Appl. Environ. Microbiol.">
        <title>The genome sequence of the crenarchaeon Acidilobus saccharovorans supports a new order, Acidilobales, and suggests an important ecological role in terrestrial acidic hot springs.</title>
        <authorList>
            <person name="Mardanov A.V."/>
            <person name="Svetlitchnyi V.A."/>
            <person name="Beletsky A.V."/>
            <person name="Prokofeva M.I."/>
            <person name="Bonch-Osmolovskaya E.A."/>
            <person name="Ravin N.V."/>
            <person name="Skryabin K.G."/>
        </authorList>
    </citation>
    <scope>NUCLEOTIDE SEQUENCE [LARGE SCALE GENOMIC DNA]</scope>
    <source>
        <strain evidence="6">DSM 16705 / JCM 18335 / VKM B-2471 / 345-15</strain>
    </source>
</reference>
<feature type="domain" description="AAA+ ATPase" evidence="4">
    <location>
        <begin position="5"/>
        <end position="165"/>
    </location>
</feature>
<evidence type="ECO:0000259" key="4">
    <source>
        <dbReference type="SMART" id="SM00382"/>
    </source>
</evidence>
<dbReference type="GO" id="GO:0017111">
    <property type="term" value="F:ribonucleoside triphosphate phosphatase activity"/>
    <property type="evidence" value="ECO:0007669"/>
    <property type="project" value="InterPro"/>
</dbReference>
<dbReference type="SUPFAM" id="SSF52540">
    <property type="entry name" value="P-loop containing nucleoside triphosphate hydrolases"/>
    <property type="match status" value="1"/>
</dbReference>
<dbReference type="GO" id="GO:0005524">
    <property type="term" value="F:ATP binding"/>
    <property type="evidence" value="ECO:0007669"/>
    <property type="project" value="UniProtKB-KW"/>
</dbReference>
<dbReference type="InterPro" id="IPR004948">
    <property type="entry name" value="Nuc-triphosphatase_THEP1"/>
</dbReference>
<dbReference type="Pfam" id="PF03266">
    <property type="entry name" value="NTPase_1"/>
    <property type="match status" value="1"/>
</dbReference>
<dbReference type="InterPro" id="IPR003593">
    <property type="entry name" value="AAA+_ATPase"/>
</dbReference>
<dbReference type="Gene3D" id="3.40.50.300">
    <property type="entry name" value="P-loop containing nucleotide triphosphate hydrolases"/>
    <property type="match status" value="1"/>
</dbReference>
<keyword evidence="2" id="KW-0378">Hydrolase</keyword>
<dbReference type="EMBL" id="CP001742">
    <property type="protein sequence ID" value="ADL18619.1"/>
    <property type="molecule type" value="Genomic_DNA"/>
</dbReference>
<dbReference type="PANTHER" id="PTHR43146">
    <property type="entry name" value="CANCER-RELATED NUCLEOSIDE-TRIPHOSPHATASE"/>
    <property type="match status" value="1"/>
</dbReference>
<sequence>MGRLQKKLIAITGRPGIGKTTLAQTIASELVSMGCSLGGFTTPELREGGIRRGFLVKSVDGSRSVLLASVTPAPQGLRVGRYYVDPAAEGKVLSILEDSIKSSDIIIIDEVGPMELSLRSLSQALTKLIMQPPKPLIVTFHYRLRDRFPELFSALTQGILIRLDENNRNEYIRRAPELARWLANEACSDKGRKGAAVHT</sequence>
<dbReference type="SMART" id="SM00382">
    <property type="entry name" value="AAA"/>
    <property type="match status" value="1"/>
</dbReference>
<dbReference type="KEGG" id="asc:ASAC_0212"/>
<dbReference type="AlphaFoldDB" id="D9PZY1"/>
<name>D9PZY1_ACIS3</name>
<evidence type="ECO:0000313" key="5">
    <source>
        <dbReference type="EMBL" id="ADL18619.1"/>
    </source>
</evidence>
<dbReference type="eggNOG" id="arCOG01034">
    <property type="taxonomic scope" value="Archaea"/>
</dbReference>
<evidence type="ECO:0000256" key="2">
    <source>
        <dbReference type="ARBA" id="ARBA00022801"/>
    </source>
</evidence>
<dbReference type="FunCoup" id="D9PZY1">
    <property type="interactions" value="109"/>
</dbReference>
<keyword evidence="6" id="KW-1185">Reference proteome</keyword>
<dbReference type="InParanoid" id="D9PZY1"/>
<dbReference type="STRING" id="666510.ASAC_0212"/>
<keyword evidence="3" id="KW-0067">ATP-binding</keyword>
<organism evidence="5 6">
    <name type="scientific">Acidilobus saccharovorans (strain DSM 16705 / JCM 18335 / VKM B-2471 / 345-15)</name>
    <dbReference type="NCBI Taxonomy" id="666510"/>
    <lineage>
        <taxon>Archaea</taxon>
        <taxon>Thermoproteota</taxon>
        <taxon>Thermoprotei</taxon>
        <taxon>Acidilobales</taxon>
        <taxon>Acidilobaceae</taxon>
        <taxon>Acidilobus</taxon>
    </lineage>
</organism>
<gene>
    <name evidence="5" type="ordered locus">ASAC_0212</name>
</gene>
<keyword evidence="1" id="KW-0547">Nucleotide-binding</keyword>
<evidence type="ECO:0000256" key="1">
    <source>
        <dbReference type="ARBA" id="ARBA00022741"/>
    </source>
</evidence>
<dbReference type="RefSeq" id="WP_013266131.1">
    <property type="nucleotide sequence ID" value="NC_014374.1"/>
</dbReference>